<sequence>MKKRITPLLLMVLMVSLLGQAFAQDQAPFQMPANGNEANVYSRHDFYHFSALAWDSQNRPYGFNANKEFGYIRTLRDGLWKNINYLDELSAQHPGATVTTAEPPSIGHANPRLCITSDNHLYLTLNYKVNGSTIWSLLYLDDLDSENFQVIPLNGYYLAHVEEFTGHNLKNGETPAVILNRGGQSFADLGWDPWKKYPWTVGGLTVIDVAIPYRNSDGTISLNTFTLSETAGAATVHSGGNGVMATIGDKTYLAYTRFDKDKVANNFYQGKNDTRNANQGYVVEITRPVNSTGTPVIKEKFLALQFPFDAIDGHSQGELILDTSNRLRYISGDHVHSDRYYRSVHAVTDPAFDLTNTSEWTYNGTVTPTGAQDFSYETAVIDNSGNMHVAYRQRASSLGIQRGLYYKSLPASSTNWPSGYGRQLLAPPAPYNTNAAYMILYHRVWIDKSGKVHFSSTFYEGDSGANGVYPRIAGFRGAGSGDGIWTESDRYRYLENIIGGKSVQKLSFSISDQELSSSPITLNATSDASGTTIEYELVDGPATLSGNQLTLNGQGSVTVKAKALGNAAFYSDEVTVTFQVADLPGIVPEADAFIRDGGSASTNYGTSTRLAVKKDGTGWNRKALLRFDLSGVSSTISKATLRMVPVNSGNTIGQTQIRAMAVADDTWSESGLTWANQPATGQELDSKTGSPAATEWDVTAFAEAQRTGDGKMSIMFESTVIGSESWIGYNSREATDTSLRPMLILSAGEEQNITAAKDSFVQDGGSANTNYGGGTGLIVKKDGLGYQREIFLQFDLSSTQGQIVEAKLKMATQATGSTAGSTNLEALFVGDDSWLENTINWNNRPAKGASLATSLGNAGTVEWDVTAQAEIERAGDGTLSISVRSNDVGSGNWLNFLSKEGGTAENAPTLVIRTGSGTVARTLSTVAEDLNTKQETSLAIYPNPASDKLTVKGDFEAEAQGIIYSQAGQRIRTIQLSDYTNTVDISGFGRGIYVIRIFQGSGARTFRFVKR</sequence>
<dbReference type="RefSeq" id="WP_338395289.1">
    <property type="nucleotide sequence ID" value="NZ_AP025316.1"/>
</dbReference>
<dbReference type="Pfam" id="PF24517">
    <property type="entry name" value="CBM96"/>
    <property type="match status" value="2"/>
</dbReference>
<evidence type="ECO:0000256" key="2">
    <source>
        <dbReference type="ARBA" id="ARBA00022525"/>
    </source>
</evidence>
<feature type="domain" description="Carbohydrate-binding module family 96" evidence="6">
    <location>
        <begin position="751"/>
        <end position="914"/>
    </location>
</feature>
<evidence type="ECO:0000256" key="3">
    <source>
        <dbReference type="ARBA" id="ARBA00022729"/>
    </source>
</evidence>
<keyword evidence="2" id="KW-0964">Secreted</keyword>
<evidence type="ECO:0000256" key="1">
    <source>
        <dbReference type="ARBA" id="ARBA00004613"/>
    </source>
</evidence>
<reference evidence="7 8" key="1">
    <citation type="submission" date="2021-12" db="EMBL/GenBank/DDBJ databases">
        <title>Genome sequencing of bacteria with rrn-lacking chromosome and rrn-plasmid.</title>
        <authorList>
            <person name="Anda M."/>
            <person name="Iwasaki W."/>
        </authorList>
    </citation>
    <scope>NUCLEOTIDE SEQUENCE [LARGE SCALE GENOMIC DNA]</scope>
    <source>
        <strain evidence="7 8">DSM 100852</strain>
        <plasmid evidence="7 8">pFA2</plasmid>
    </source>
</reference>
<comment type="subcellular location">
    <subcellularLocation>
        <location evidence="1">Secreted</location>
    </subcellularLocation>
</comment>
<keyword evidence="3 4" id="KW-0732">Signal</keyword>
<evidence type="ECO:0000313" key="8">
    <source>
        <dbReference type="Proteomes" id="UP001348817"/>
    </source>
</evidence>
<organism evidence="7 8">
    <name type="scientific">Fulvitalea axinellae</name>
    <dbReference type="NCBI Taxonomy" id="1182444"/>
    <lineage>
        <taxon>Bacteria</taxon>
        <taxon>Pseudomonadati</taxon>
        <taxon>Bacteroidota</taxon>
        <taxon>Cytophagia</taxon>
        <taxon>Cytophagales</taxon>
        <taxon>Persicobacteraceae</taxon>
        <taxon>Fulvitalea</taxon>
    </lineage>
</organism>
<gene>
    <name evidence="7" type="ORF">FUAX_43200</name>
</gene>
<dbReference type="GO" id="GO:0005576">
    <property type="term" value="C:extracellular region"/>
    <property type="evidence" value="ECO:0007669"/>
    <property type="project" value="UniProtKB-SubCell"/>
</dbReference>
<evidence type="ECO:0000259" key="6">
    <source>
        <dbReference type="Pfam" id="PF24517"/>
    </source>
</evidence>
<dbReference type="Proteomes" id="UP001348817">
    <property type="component" value="Plasmid pFA2"/>
</dbReference>
<accession>A0AAU9D798</accession>
<keyword evidence="7" id="KW-0614">Plasmid</keyword>
<proteinExistence type="predicted"/>
<dbReference type="NCBIfam" id="TIGR04183">
    <property type="entry name" value="Por_Secre_tail"/>
    <property type="match status" value="1"/>
</dbReference>
<evidence type="ECO:0000313" key="7">
    <source>
        <dbReference type="EMBL" id="BDD11888.1"/>
    </source>
</evidence>
<dbReference type="NCBIfam" id="NF033679">
    <property type="entry name" value="DNRLRE_dom"/>
    <property type="match status" value="2"/>
</dbReference>
<keyword evidence="8" id="KW-1185">Reference proteome</keyword>
<dbReference type="EMBL" id="AP025316">
    <property type="protein sequence ID" value="BDD11888.1"/>
    <property type="molecule type" value="Genomic_DNA"/>
</dbReference>
<dbReference type="AlphaFoldDB" id="A0AAU9D798"/>
<evidence type="ECO:0008006" key="9">
    <source>
        <dbReference type="Google" id="ProtNLM"/>
    </source>
</evidence>
<feature type="domain" description="Secretion system C-terminal sorting" evidence="5">
    <location>
        <begin position="940"/>
        <end position="1003"/>
    </location>
</feature>
<dbReference type="Pfam" id="PF18962">
    <property type="entry name" value="Por_Secre_tail"/>
    <property type="match status" value="1"/>
</dbReference>
<evidence type="ECO:0000256" key="4">
    <source>
        <dbReference type="SAM" id="SignalP"/>
    </source>
</evidence>
<feature type="domain" description="Carbohydrate-binding module family 96" evidence="6">
    <location>
        <begin position="587"/>
        <end position="745"/>
    </location>
</feature>
<geneLocation type="plasmid" evidence="7 8">
    <name>pFA2</name>
</geneLocation>
<evidence type="ECO:0000259" key="5">
    <source>
        <dbReference type="Pfam" id="PF18962"/>
    </source>
</evidence>
<dbReference type="KEGG" id="fax:FUAX_43200"/>
<feature type="chain" id="PRO_5043717536" description="Por secretion system C-terminal sorting domain-containing protein" evidence="4">
    <location>
        <begin position="24"/>
        <end position="1011"/>
    </location>
</feature>
<protein>
    <recommendedName>
        <fullName evidence="9">Por secretion system C-terminal sorting domain-containing protein</fullName>
    </recommendedName>
</protein>
<feature type="signal peptide" evidence="4">
    <location>
        <begin position="1"/>
        <end position="23"/>
    </location>
</feature>
<dbReference type="InterPro" id="IPR026444">
    <property type="entry name" value="Secre_tail"/>
</dbReference>
<dbReference type="InterPro" id="IPR055372">
    <property type="entry name" value="CBM96"/>
</dbReference>
<name>A0AAU9D798_9BACT</name>